<dbReference type="Pfam" id="PF19300">
    <property type="entry name" value="BPD_transp_1_N"/>
    <property type="match status" value="1"/>
</dbReference>
<accession>A0ABQ2DDS6</accession>
<dbReference type="PANTHER" id="PTHR30465:SF0">
    <property type="entry name" value="OLIGOPEPTIDE TRANSPORT SYSTEM PERMEASE PROTEIN APPB"/>
    <property type="match status" value="1"/>
</dbReference>
<dbReference type="SUPFAM" id="SSF161098">
    <property type="entry name" value="MetI-like"/>
    <property type="match status" value="1"/>
</dbReference>
<feature type="transmembrane region" description="Helical" evidence="7">
    <location>
        <begin position="248"/>
        <end position="272"/>
    </location>
</feature>
<keyword evidence="6 7" id="KW-0472">Membrane</keyword>
<dbReference type="InterPro" id="IPR000515">
    <property type="entry name" value="MetI-like"/>
</dbReference>
<dbReference type="RefSeq" id="WP_189007147.1">
    <property type="nucleotide sequence ID" value="NZ_BMOD01000026.1"/>
</dbReference>
<keyword evidence="3" id="KW-1003">Cell membrane</keyword>
<evidence type="ECO:0000256" key="1">
    <source>
        <dbReference type="ARBA" id="ARBA00004651"/>
    </source>
</evidence>
<evidence type="ECO:0000256" key="2">
    <source>
        <dbReference type="ARBA" id="ARBA00022448"/>
    </source>
</evidence>
<keyword evidence="5 7" id="KW-1133">Transmembrane helix</keyword>
<evidence type="ECO:0000313" key="10">
    <source>
        <dbReference type="Proteomes" id="UP000632222"/>
    </source>
</evidence>
<protein>
    <submittedName>
        <fullName evidence="9">Peptide ABC transporter permease</fullName>
    </submittedName>
</protein>
<evidence type="ECO:0000259" key="8">
    <source>
        <dbReference type="PROSITE" id="PS50928"/>
    </source>
</evidence>
<comment type="caution">
    <text evidence="9">The sequence shown here is derived from an EMBL/GenBank/DDBJ whole genome shotgun (WGS) entry which is preliminary data.</text>
</comment>
<feature type="transmembrane region" description="Helical" evidence="7">
    <location>
        <begin position="12"/>
        <end position="30"/>
    </location>
</feature>
<feature type="transmembrane region" description="Helical" evidence="7">
    <location>
        <begin position="97"/>
        <end position="121"/>
    </location>
</feature>
<feature type="transmembrane region" description="Helical" evidence="7">
    <location>
        <begin position="292"/>
        <end position="320"/>
    </location>
</feature>
<dbReference type="Proteomes" id="UP000632222">
    <property type="component" value="Unassembled WGS sequence"/>
</dbReference>
<evidence type="ECO:0000313" key="9">
    <source>
        <dbReference type="EMBL" id="GGJ53371.1"/>
    </source>
</evidence>
<dbReference type="PROSITE" id="PS51257">
    <property type="entry name" value="PROKAR_LIPOPROTEIN"/>
    <property type="match status" value="1"/>
</dbReference>
<dbReference type="InterPro" id="IPR045621">
    <property type="entry name" value="BPD_transp_1_N"/>
</dbReference>
<dbReference type="InterPro" id="IPR035906">
    <property type="entry name" value="MetI-like_sf"/>
</dbReference>
<keyword evidence="10" id="KW-1185">Reference proteome</keyword>
<proteinExistence type="inferred from homology"/>
<dbReference type="PANTHER" id="PTHR30465">
    <property type="entry name" value="INNER MEMBRANE ABC TRANSPORTER"/>
    <property type="match status" value="1"/>
</dbReference>
<evidence type="ECO:0000256" key="4">
    <source>
        <dbReference type="ARBA" id="ARBA00022692"/>
    </source>
</evidence>
<name>A0ABQ2DDS6_9DEIO</name>
<evidence type="ECO:0000256" key="7">
    <source>
        <dbReference type="RuleBase" id="RU363032"/>
    </source>
</evidence>
<evidence type="ECO:0000256" key="6">
    <source>
        <dbReference type="ARBA" id="ARBA00023136"/>
    </source>
</evidence>
<dbReference type="EMBL" id="BMOD01000026">
    <property type="protein sequence ID" value="GGJ53371.1"/>
    <property type="molecule type" value="Genomic_DNA"/>
</dbReference>
<comment type="subcellular location">
    <subcellularLocation>
        <location evidence="1 7">Cell membrane</location>
        <topology evidence="1 7">Multi-pass membrane protein</topology>
    </subcellularLocation>
</comment>
<feature type="transmembrane region" description="Helical" evidence="7">
    <location>
        <begin position="184"/>
        <end position="203"/>
    </location>
</feature>
<gene>
    <name evidence="9" type="ORF">GCM10008938_44240</name>
</gene>
<evidence type="ECO:0000256" key="3">
    <source>
        <dbReference type="ARBA" id="ARBA00022475"/>
    </source>
</evidence>
<dbReference type="Gene3D" id="1.10.3720.10">
    <property type="entry name" value="MetI-like"/>
    <property type="match status" value="1"/>
</dbReference>
<organism evidence="9 10">
    <name type="scientific">Deinococcus roseus</name>
    <dbReference type="NCBI Taxonomy" id="392414"/>
    <lineage>
        <taxon>Bacteria</taxon>
        <taxon>Thermotogati</taxon>
        <taxon>Deinococcota</taxon>
        <taxon>Deinococci</taxon>
        <taxon>Deinococcales</taxon>
        <taxon>Deinococcaceae</taxon>
        <taxon>Deinococcus</taxon>
    </lineage>
</organism>
<evidence type="ECO:0000256" key="5">
    <source>
        <dbReference type="ARBA" id="ARBA00022989"/>
    </source>
</evidence>
<sequence>MIPFLIRRFLQLIPTFVLACVLVYVLIQAAPGDFLSQFRENPRVTPEALELLKRKFGLDRSYLEQFWIWFTNFIRGDLGISFSHSSRPVWDLIAPPMWNSMILVIFSLILSYAIAIPVAIYGATRPYSTFDRLFSVFSYFGLGIPSFFFGLLAIYMLLTLKQNTGWDVPITGKSSSNSINPTPWQYFGDVFMHALVPSVILALRSISSESRVLRAQLMEVMGQDYMRTAKAKGLEYQKLMYKHAFRNAVLPIVAGLGGLLPAFLSGSGFIEVVFAWPGLTPLLLQAVQEQDIYVLMSTTALTTILYIVGNMLSDILLAAVDPRIRYS</sequence>
<dbReference type="CDD" id="cd06261">
    <property type="entry name" value="TM_PBP2"/>
    <property type="match status" value="1"/>
</dbReference>
<feature type="transmembrane region" description="Helical" evidence="7">
    <location>
        <begin position="133"/>
        <end position="158"/>
    </location>
</feature>
<feature type="domain" description="ABC transmembrane type-1" evidence="8">
    <location>
        <begin position="97"/>
        <end position="317"/>
    </location>
</feature>
<dbReference type="PROSITE" id="PS50928">
    <property type="entry name" value="ABC_TM1"/>
    <property type="match status" value="1"/>
</dbReference>
<dbReference type="Pfam" id="PF00528">
    <property type="entry name" value="BPD_transp_1"/>
    <property type="match status" value="1"/>
</dbReference>
<keyword evidence="4 7" id="KW-0812">Transmembrane</keyword>
<keyword evidence="2 7" id="KW-0813">Transport</keyword>
<comment type="similarity">
    <text evidence="7">Belongs to the binding-protein-dependent transport system permease family.</text>
</comment>
<reference evidence="10" key="1">
    <citation type="journal article" date="2019" name="Int. J. Syst. Evol. Microbiol.">
        <title>The Global Catalogue of Microorganisms (GCM) 10K type strain sequencing project: providing services to taxonomists for standard genome sequencing and annotation.</title>
        <authorList>
            <consortium name="The Broad Institute Genomics Platform"/>
            <consortium name="The Broad Institute Genome Sequencing Center for Infectious Disease"/>
            <person name="Wu L."/>
            <person name="Ma J."/>
        </authorList>
    </citation>
    <scope>NUCLEOTIDE SEQUENCE [LARGE SCALE GENOMIC DNA]</scope>
    <source>
        <strain evidence="10">JCM 14370</strain>
    </source>
</reference>